<dbReference type="EMBL" id="CAJVRL010000057">
    <property type="protein sequence ID" value="CAG8954730.1"/>
    <property type="molecule type" value="Genomic_DNA"/>
</dbReference>
<evidence type="ECO:0000313" key="2">
    <source>
        <dbReference type="Proteomes" id="UP000696280"/>
    </source>
</evidence>
<protein>
    <recommendedName>
        <fullName evidence="3">BTB domain-containing protein</fullName>
    </recommendedName>
</protein>
<evidence type="ECO:0008006" key="3">
    <source>
        <dbReference type="Google" id="ProtNLM"/>
    </source>
</evidence>
<name>A0A9N9KUX1_9HELO</name>
<organism evidence="1 2">
    <name type="scientific">Hymenoscyphus fraxineus</name>
    <dbReference type="NCBI Taxonomy" id="746836"/>
    <lineage>
        <taxon>Eukaryota</taxon>
        <taxon>Fungi</taxon>
        <taxon>Dikarya</taxon>
        <taxon>Ascomycota</taxon>
        <taxon>Pezizomycotina</taxon>
        <taxon>Leotiomycetes</taxon>
        <taxon>Helotiales</taxon>
        <taxon>Helotiaceae</taxon>
        <taxon>Hymenoscyphus</taxon>
    </lineage>
</organism>
<keyword evidence="2" id="KW-1185">Reference proteome</keyword>
<sequence length="388" mass="43759">MAFVENTSLFNFPEGDLPIIVTHRGQQITGRVSSKALCLASPVFEKFIYPPFGRLSPAKNEPPVTCTGREKSQTEFSLEEKPAMIAKSVEQNECADCDIIENGVKNCKLASTKSNQEVAPGLMFGGHIDFQEDNAESLRLLFQIAHFQFNKVPLKLQFDTLLGIAHLCEIYQCVHLVLPWLDSWLEGGMKECAEAGKEEYLFIAWSFGRADLFTECANNLINEVYLIDGLPAVNRGFVRYLDDIEGLPPKAIEAILQARTAKLERLLDIPYKTARDILSSRPIYKCLANEKLCDSLIYGSLILTLSDIELWPEKVPAMINISVKRLTTQLACLDVQVLPDSRYKTHKACKFDIDKAARIIYCEKVDCTLDSHIRHIKTQERKLARPTE</sequence>
<dbReference type="OrthoDB" id="5275938at2759"/>
<dbReference type="AlphaFoldDB" id="A0A9N9KUX1"/>
<accession>A0A9N9KUX1</accession>
<reference evidence="1" key="1">
    <citation type="submission" date="2021-07" db="EMBL/GenBank/DDBJ databases">
        <authorList>
            <person name="Durling M."/>
        </authorList>
    </citation>
    <scope>NUCLEOTIDE SEQUENCE</scope>
</reference>
<dbReference type="Proteomes" id="UP000696280">
    <property type="component" value="Unassembled WGS sequence"/>
</dbReference>
<proteinExistence type="predicted"/>
<comment type="caution">
    <text evidence="1">The sequence shown here is derived from an EMBL/GenBank/DDBJ whole genome shotgun (WGS) entry which is preliminary data.</text>
</comment>
<evidence type="ECO:0000313" key="1">
    <source>
        <dbReference type="EMBL" id="CAG8954730.1"/>
    </source>
</evidence>
<gene>
    <name evidence="1" type="ORF">HYFRA_00004653</name>
</gene>